<dbReference type="Gramene" id="KRH46633">
    <property type="protein sequence ID" value="KRH46633"/>
    <property type="gene ID" value="GLYMA_08G347500"/>
</dbReference>
<evidence type="ECO:0000313" key="2">
    <source>
        <dbReference type="EnsemblPlants" id="KRH46633"/>
    </source>
</evidence>
<gene>
    <name evidence="1" type="ORF">GLYMA_08G347500</name>
</gene>
<evidence type="ECO:0000313" key="3">
    <source>
        <dbReference type="Proteomes" id="UP000008827"/>
    </source>
</evidence>
<reference evidence="1" key="3">
    <citation type="submission" date="2018-07" db="EMBL/GenBank/DDBJ databases">
        <title>WGS assembly of Glycine max.</title>
        <authorList>
            <person name="Schmutz J."/>
            <person name="Cannon S."/>
            <person name="Schlueter J."/>
            <person name="Ma J."/>
            <person name="Mitros T."/>
            <person name="Nelson W."/>
            <person name="Hyten D."/>
            <person name="Song Q."/>
            <person name="Thelen J."/>
            <person name="Cheng J."/>
            <person name="Xu D."/>
            <person name="Hellsten U."/>
            <person name="May G."/>
            <person name="Yu Y."/>
            <person name="Sakurai T."/>
            <person name="Umezawa T."/>
            <person name="Bhattacharyya M."/>
            <person name="Sandhu D."/>
            <person name="Valliyodan B."/>
            <person name="Lindquist E."/>
            <person name="Peto M."/>
            <person name="Grant D."/>
            <person name="Shu S."/>
            <person name="Goodstein D."/>
            <person name="Barry K."/>
            <person name="Futrell-Griggs M."/>
            <person name="Abernathy B."/>
            <person name="Du J."/>
            <person name="Tian Z."/>
            <person name="Zhu L."/>
            <person name="Gill N."/>
            <person name="Joshi T."/>
            <person name="Libault M."/>
            <person name="Sethuraman A."/>
            <person name="Zhang X."/>
            <person name="Shinozaki K."/>
            <person name="Nguyen H."/>
            <person name="Wing R."/>
            <person name="Cregan P."/>
            <person name="Specht J."/>
            <person name="Grimwood J."/>
            <person name="Rokhsar D."/>
            <person name="Stacey G."/>
            <person name="Shoemaker R."/>
            <person name="Jackson S."/>
        </authorList>
    </citation>
    <scope>NUCLEOTIDE SEQUENCE</scope>
    <source>
        <tissue evidence="1">Callus</tissue>
    </source>
</reference>
<dbReference type="Proteomes" id="UP000008827">
    <property type="component" value="Chromosome 8"/>
</dbReference>
<reference evidence="1 2" key="1">
    <citation type="journal article" date="2010" name="Nature">
        <title>Genome sequence of the palaeopolyploid soybean.</title>
        <authorList>
            <person name="Schmutz J."/>
            <person name="Cannon S.B."/>
            <person name="Schlueter J."/>
            <person name="Ma J."/>
            <person name="Mitros T."/>
            <person name="Nelson W."/>
            <person name="Hyten D.L."/>
            <person name="Song Q."/>
            <person name="Thelen J.J."/>
            <person name="Cheng J."/>
            <person name="Xu D."/>
            <person name="Hellsten U."/>
            <person name="May G.D."/>
            <person name="Yu Y."/>
            <person name="Sakurai T."/>
            <person name="Umezawa T."/>
            <person name="Bhattacharyya M.K."/>
            <person name="Sandhu D."/>
            <person name="Valliyodan B."/>
            <person name="Lindquist E."/>
            <person name="Peto M."/>
            <person name="Grant D."/>
            <person name="Shu S."/>
            <person name="Goodstein D."/>
            <person name="Barry K."/>
            <person name="Futrell-Griggs M."/>
            <person name="Abernathy B."/>
            <person name="Du J."/>
            <person name="Tian Z."/>
            <person name="Zhu L."/>
            <person name="Gill N."/>
            <person name="Joshi T."/>
            <person name="Libault M."/>
            <person name="Sethuraman A."/>
            <person name="Zhang X.-C."/>
            <person name="Shinozaki K."/>
            <person name="Nguyen H.T."/>
            <person name="Wing R.A."/>
            <person name="Cregan P."/>
            <person name="Specht J."/>
            <person name="Grimwood J."/>
            <person name="Rokhsar D."/>
            <person name="Stacey G."/>
            <person name="Shoemaker R.C."/>
            <person name="Jackson S.A."/>
        </authorList>
    </citation>
    <scope>NUCLEOTIDE SEQUENCE</scope>
    <source>
        <strain evidence="2">cv. Williams 82</strain>
        <tissue evidence="1">Callus</tissue>
    </source>
</reference>
<dbReference type="AlphaFoldDB" id="A0A0R0J2E9"/>
<dbReference type="EnsemblPlants" id="KRH46633">
    <property type="protein sequence ID" value="KRH46633"/>
    <property type="gene ID" value="GLYMA_08G347500"/>
</dbReference>
<dbReference type="InParanoid" id="A0A0R0J2E9"/>
<protein>
    <submittedName>
        <fullName evidence="1 2">Uncharacterized protein</fullName>
    </submittedName>
</protein>
<sequence length="88" mass="10464">MEKGKAYKATNQKWRKKYTSHLQQYSKTFHLSYKCVSVYAYLDNCNMQCQWIIKANSSREEEDVQKVSTRETQKMHLATASMVFKIPF</sequence>
<organism evidence="1">
    <name type="scientific">Glycine max</name>
    <name type="common">Soybean</name>
    <name type="synonym">Glycine hispida</name>
    <dbReference type="NCBI Taxonomy" id="3847"/>
    <lineage>
        <taxon>Eukaryota</taxon>
        <taxon>Viridiplantae</taxon>
        <taxon>Streptophyta</taxon>
        <taxon>Embryophyta</taxon>
        <taxon>Tracheophyta</taxon>
        <taxon>Spermatophyta</taxon>
        <taxon>Magnoliopsida</taxon>
        <taxon>eudicotyledons</taxon>
        <taxon>Gunneridae</taxon>
        <taxon>Pentapetalae</taxon>
        <taxon>rosids</taxon>
        <taxon>fabids</taxon>
        <taxon>Fabales</taxon>
        <taxon>Fabaceae</taxon>
        <taxon>Papilionoideae</taxon>
        <taxon>50 kb inversion clade</taxon>
        <taxon>NPAAA clade</taxon>
        <taxon>indigoferoid/millettioid clade</taxon>
        <taxon>Phaseoleae</taxon>
        <taxon>Glycine</taxon>
        <taxon>Glycine subgen. Soja</taxon>
    </lineage>
</organism>
<keyword evidence="3" id="KW-1185">Reference proteome</keyword>
<evidence type="ECO:0000313" key="1">
    <source>
        <dbReference type="EMBL" id="KRH46633.1"/>
    </source>
</evidence>
<proteinExistence type="predicted"/>
<accession>A0A0R0J2E9</accession>
<reference evidence="2" key="2">
    <citation type="submission" date="2018-02" db="UniProtKB">
        <authorList>
            <consortium name="EnsemblPlants"/>
        </authorList>
    </citation>
    <scope>IDENTIFICATION</scope>
    <source>
        <strain evidence="2">Williams 82</strain>
    </source>
</reference>
<dbReference type="EMBL" id="CM000841">
    <property type="protein sequence ID" value="KRH46633.1"/>
    <property type="molecule type" value="Genomic_DNA"/>
</dbReference>
<name>A0A0R0J2E9_SOYBN</name>